<feature type="transmembrane region" description="Helical" evidence="6">
    <location>
        <begin position="86"/>
        <end position="103"/>
    </location>
</feature>
<feature type="transmembrane region" description="Helical" evidence="6">
    <location>
        <begin position="262"/>
        <end position="282"/>
    </location>
</feature>
<evidence type="ECO:0000256" key="7">
    <source>
        <dbReference type="SAM" id="MobiDB-lite"/>
    </source>
</evidence>
<feature type="transmembrane region" description="Helical" evidence="6">
    <location>
        <begin position="145"/>
        <end position="163"/>
    </location>
</feature>
<dbReference type="InterPro" id="IPR047817">
    <property type="entry name" value="ABC2_TM_bact-type"/>
</dbReference>
<dbReference type="EMBL" id="JBHUKQ010000010">
    <property type="protein sequence ID" value="MFD2481560.1"/>
    <property type="molecule type" value="Genomic_DNA"/>
</dbReference>
<dbReference type="PIRSF" id="PIRSF006648">
    <property type="entry name" value="DrrB"/>
    <property type="match status" value="1"/>
</dbReference>
<sequence>MTISSSTRSSGAPAGVGQAPRPGDRAVHSRGGKAWADTRALVRRTMTHGIREPIEPLLSLVIPIMMMLLLGYVFGGSITIPGASNYREFLIAGIIVMVNAYGLSNTASGMARDTERAVFGRFRSMPMAASALVASRAIYEMARGVVETVVVVLAGLLIGWNWHHGWGDFLTALGLLLLLRLALVWVGILLGLTVPAEAVSPIVYPLVFPATVISSSFVAPEKMPDWLGAVAEWNPISSIVNATRELWGNPGVGGDSWIVHHAQLMAVVWPLAMMALFIPLAVRRFRRVTA</sequence>
<keyword evidence="6" id="KW-1003">Cell membrane</keyword>
<evidence type="ECO:0000313" key="9">
    <source>
        <dbReference type="EMBL" id="MFD2481560.1"/>
    </source>
</evidence>
<keyword evidence="10" id="KW-1185">Reference proteome</keyword>
<keyword evidence="6" id="KW-0813">Transport</keyword>
<evidence type="ECO:0000256" key="1">
    <source>
        <dbReference type="ARBA" id="ARBA00004141"/>
    </source>
</evidence>
<feature type="compositionally biased region" description="Polar residues" evidence="7">
    <location>
        <begin position="1"/>
        <end position="10"/>
    </location>
</feature>
<accession>A0ABW5HYB8</accession>
<dbReference type="PANTHER" id="PTHR43229:SF2">
    <property type="entry name" value="NODULATION PROTEIN J"/>
    <property type="match status" value="1"/>
</dbReference>
<dbReference type="PANTHER" id="PTHR43229">
    <property type="entry name" value="NODULATION PROTEIN J"/>
    <property type="match status" value="1"/>
</dbReference>
<dbReference type="Pfam" id="PF01061">
    <property type="entry name" value="ABC2_membrane"/>
    <property type="match status" value="1"/>
</dbReference>
<feature type="region of interest" description="Disordered" evidence="7">
    <location>
        <begin position="1"/>
        <end position="32"/>
    </location>
</feature>
<dbReference type="Proteomes" id="UP001597542">
    <property type="component" value="Unassembled WGS sequence"/>
</dbReference>
<organism evidence="9 10">
    <name type="scientific">Amycolatopsis albidoflavus</name>
    <dbReference type="NCBI Taxonomy" id="102226"/>
    <lineage>
        <taxon>Bacteria</taxon>
        <taxon>Bacillati</taxon>
        <taxon>Actinomycetota</taxon>
        <taxon>Actinomycetes</taxon>
        <taxon>Pseudonocardiales</taxon>
        <taxon>Pseudonocardiaceae</taxon>
        <taxon>Amycolatopsis</taxon>
    </lineage>
</organism>
<evidence type="ECO:0000256" key="5">
    <source>
        <dbReference type="ARBA" id="ARBA00023251"/>
    </source>
</evidence>
<gene>
    <name evidence="9" type="ORF">ACFSUT_14855</name>
</gene>
<protein>
    <recommendedName>
        <fullName evidence="6">Transport permease protein</fullName>
    </recommendedName>
</protein>
<dbReference type="InterPro" id="IPR013525">
    <property type="entry name" value="ABC2_TM"/>
</dbReference>
<name>A0ABW5HYB8_9PSEU</name>
<feature type="transmembrane region" description="Helical" evidence="6">
    <location>
        <begin position="169"/>
        <end position="190"/>
    </location>
</feature>
<reference evidence="10" key="1">
    <citation type="journal article" date="2019" name="Int. J. Syst. Evol. Microbiol.">
        <title>The Global Catalogue of Microorganisms (GCM) 10K type strain sequencing project: providing services to taxonomists for standard genome sequencing and annotation.</title>
        <authorList>
            <consortium name="The Broad Institute Genomics Platform"/>
            <consortium name="The Broad Institute Genome Sequencing Center for Infectious Disease"/>
            <person name="Wu L."/>
            <person name="Ma J."/>
        </authorList>
    </citation>
    <scope>NUCLEOTIDE SEQUENCE [LARGE SCALE GENOMIC DNA]</scope>
    <source>
        <strain evidence="10">CGMCC 4.7638</strain>
    </source>
</reference>
<dbReference type="InterPro" id="IPR000412">
    <property type="entry name" value="ABC_2_transport"/>
</dbReference>
<feature type="transmembrane region" description="Helical" evidence="6">
    <location>
        <begin position="57"/>
        <end position="80"/>
    </location>
</feature>
<keyword evidence="5" id="KW-0046">Antibiotic resistance</keyword>
<dbReference type="InterPro" id="IPR051784">
    <property type="entry name" value="Nod_factor_ABC_transporter"/>
</dbReference>
<feature type="transmembrane region" description="Helical" evidence="6">
    <location>
        <begin position="202"/>
        <end position="219"/>
    </location>
</feature>
<evidence type="ECO:0000256" key="2">
    <source>
        <dbReference type="ARBA" id="ARBA00022692"/>
    </source>
</evidence>
<evidence type="ECO:0000256" key="3">
    <source>
        <dbReference type="ARBA" id="ARBA00022989"/>
    </source>
</evidence>
<evidence type="ECO:0000313" key="10">
    <source>
        <dbReference type="Proteomes" id="UP001597542"/>
    </source>
</evidence>
<evidence type="ECO:0000256" key="4">
    <source>
        <dbReference type="ARBA" id="ARBA00023136"/>
    </source>
</evidence>
<keyword evidence="4 6" id="KW-0472">Membrane</keyword>
<comment type="subcellular location">
    <subcellularLocation>
        <location evidence="6">Cell membrane</location>
        <topology evidence="6">Multi-pass membrane protein</topology>
    </subcellularLocation>
    <subcellularLocation>
        <location evidence="1">Membrane</location>
        <topology evidence="1">Multi-pass membrane protein</topology>
    </subcellularLocation>
</comment>
<feature type="domain" description="ABC transmembrane type-2" evidence="8">
    <location>
        <begin position="54"/>
        <end position="288"/>
    </location>
</feature>
<comment type="similarity">
    <text evidence="6">Belongs to the ABC-2 integral membrane protein family.</text>
</comment>
<keyword evidence="3 6" id="KW-1133">Transmembrane helix</keyword>
<proteinExistence type="inferred from homology"/>
<comment type="caution">
    <text evidence="9">The sequence shown here is derived from an EMBL/GenBank/DDBJ whole genome shotgun (WGS) entry which is preliminary data.</text>
</comment>
<keyword evidence="2 6" id="KW-0812">Transmembrane</keyword>
<evidence type="ECO:0000259" key="8">
    <source>
        <dbReference type="PROSITE" id="PS51012"/>
    </source>
</evidence>
<dbReference type="PROSITE" id="PS51012">
    <property type="entry name" value="ABC_TM2"/>
    <property type="match status" value="1"/>
</dbReference>
<evidence type="ECO:0000256" key="6">
    <source>
        <dbReference type="RuleBase" id="RU361157"/>
    </source>
</evidence>
<dbReference type="RefSeq" id="WP_344273477.1">
    <property type="nucleotide sequence ID" value="NZ_BAAAHV010000011.1"/>
</dbReference>